<proteinExistence type="predicted"/>
<reference evidence="1" key="2">
    <citation type="journal article" date="2015" name="Data Brief">
        <title>Shoot transcriptome of the giant reed, Arundo donax.</title>
        <authorList>
            <person name="Barrero R.A."/>
            <person name="Guerrero F.D."/>
            <person name="Moolhuijzen P."/>
            <person name="Goolsby J.A."/>
            <person name="Tidwell J."/>
            <person name="Bellgard S.E."/>
            <person name="Bellgard M.I."/>
        </authorList>
    </citation>
    <scope>NUCLEOTIDE SEQUENCE</scope>
    <source>
        <tissue evidence="1">Shoot tissue taken approximately 20 cm above the soil surface</tissue>
    </source>
</reference>
<organism evidence="1">
    <name type="scientific">Arundo donax</name>
    <name type="common">Giant reed</name>
    <name type="synonym">Donax arundinaceus</name>
    <dbReference type="NCBI Taxonomy" id="35708"/>
    <lineage>
        <taxon>Eukaryota</taxon>
        <taxon>Viridiplantae</taxon>
        <taxon>Streptophyta</taxon>
        <taxon>Embryophyta</taxon>
        <taxon>Tracheophyta</taxon>
        <taxon>Spermatophyta</taxon>
        <taxon>Magnoliopsida</taxon>
        <taxon>Liliopsida</taxon>
        <taxon>Poales</taxon>
        <taxon>Poaceae</taxon>
        <taxon>PACMAD clade</taxon>
        <taxon>Arundinoideae</taxon>
        <taxon>Arundineae</taxon>
        <taxon>Arundo</taxon>
    </lineage>
</organism>
<evidence type="ECO:0000313" key="1">
    <source>
        <dbReference type="EMBL" id="JAE16680.1"/>
    </source>
</evidence>
<sequence length="48" mass="5376">MLAMSLLKSKGQLAILIQNISEHTSSMRRVMSTPLESCWWSWLLGGAL</sequence>
<dbReference type="EMBL" id="GBRH01181216">
    <property type="protein sequence ID" value="JAE16680.1"/>
    <property type="molecule type" value="Transcribed_RNA"/>
</dbReference>
<dbReference type="AlphaFoldDB" id="A0A0A9FV08"/>
<accession>A0A0A9FV08</accession>
<protein>
    <submittedName>
        <fullName evidence="1">Uncharacterized protein</fullName>
    </submittedName>
</protein>
<reference evidence="1" key="1">
    <citation type="submission" date="2014-09" db="EMBL/GenBank/DDBJ databases">
        <authorList>
            <person name="Magalhaes I.L.F."/>
            <person name="Oliveira U."/>
            <person name="Santos F.R."/>
            <person name="Vidigal T.H.D.A."/>
            <person name="Brescovit A.D."/>
            <person name="Santos A.J."/>
        </authorList>
    </citation>
    <scope>NUCLEOTIDE SEQUENCE</scope>
    <source>
        <tissue evidence="1">Shoot tissue taken approximately 20 cm above the soil surface</tissue>
    </source>
</reference>
<name>A0A0A9FV08_ARUDO</name>